<proteinExistence type="predicted"/>
<organism evidence="2 3">
    <name type="scientific">Rhizophagus clarus</name>
    <dbReference type="NCBI Taxonomy" id="94130"/>
    <lineage>
        <taxon>Eukaryota</taxon>
        <taxon>Fungi</taxon>
        <taxon>Fungi incertae sedis</taxon>
        <taxon>Mucoromycota</taxon>
        <taxon>Glomeromycotina</taxon>
        <taxon>Glomeromycetes</taxon>
        <taxon>Glomerales</taxon>
        <taxon>Glomeraceae</taxon>
        <taxon>Rhizophagus</taxon>
    </lineage>
</organism>
<dbReference type="InterPro" id="IPR001245">
    <property type="entry name" value="Ser-Thr/Tyr_kinase_cat_dom"/>
</dbReference>
<dbReference type="GO" id="GO:0005524">
    <property type="term" value="F:ATP binding"/>
    <property type="evidence" value="ECO:0007669"/>
    <property type="project" value="InterPro"/>
</dbReference>
<dbReference type="SUPFAM" id="SSF56112">
    <property type="entry name" value="Protein kinase-like (PK-like)"/>
    <property type="match status" value="1"/>
</dbReference>
<keyword evidence="2" id="KW-0808">Transferase</keyword>
<dbReference type="PROSITE" id="PS50011">
    <property type="entry name" value="PROTEIN_KINASE_DOM"/>
    <property type="match status" value="1"/>
</dbReference>
<accession>A0A8H3R4I9</accession>
<dbReference type="OrthoDB" id="6718656at2759"/>
<protein>
    <submittedName>
        <fullName evidence="2">Kinase-like domain-containing protein</fullName>
    </submittedName>
</protein>
<keyword evidence="2" id="KW-0418">Kinase</keyword>
<dbReference type="EMBL" id="BLAL01000285">
    <property type="protein sequence ID" value="GES99784.1"/>
    <property type="molecule type" value="Genomic_DNA"/>
</dbReference>
<comment type="caution">
    <text evidence="2">The sequence shown here is derived from an EMBL/GenBank/DDBJ whole genome shotgun (WGS) entry which is preliminary data.</text>
</comment>
<dbReference type="Pfam" id="PF07714">
    <property type="entry name" value="PK_Tyr_Ser-Thr"/>
    <property type="match status" value="1"/>
</dbReference>
<dbReference type="InterPro" id="IPR051681">
    <property type="entry name" value="Ser/Thr_Kinases-Pseudokinases"/>
</dbReference>
<name>A0A8H3R4I9_9GLOM</name>
<dbReference type="PANTHER" id="PTHR44329">
    <property type="entry name" value="SERINE/THREONINE-PROTEIN KINASE TNNI3K-RELATED"/>
    <property type="match status" value="1"/>
</dbReference>
<dbReference type="InterPro" id="IPR011009">
    <property type="entry name" value="Kinase-like_dom_sf"/>
</dbReference>
<evidence type="ECO:0000313" key="2">
    <source>
        <dbReference type="EMBL" id="GES99784.1"/>
    </source>
</evidence>
<dbReference type="AlphaFoldDB" id="A0A8H3R4I9"/>
<evidence type="ECO:0000259" key="1">
    <source>
        <dbReference type="PROSITE" id="PS50011"/>
    </source>
</evidence>
<feature type="domain" description="Protein kinase" evidence="1">
    <location>
        <begin position="160"/>
        <end position="433"/>
    </location>
</feature>
<dbReference type="Proteomes" id="UP000615446">
    <property type="component" value="Unassembled WGS sequence"/>
</dbReference>
<reference evidence="2" key="1">
    <citation type="submission" date="2019-10" db="EMBL/GenBank/DDBJ databases">
        <title>Conservation and host-specific expression of non-tandemly repeated heterogenous ribosome RNA gene in arbuscular mycorrhizal fungi.</title>
        <authorList>
            <person name="Maeda T."/>
            <person name="Kobayashi Y."/>
            <person name="Nakagawa T."/>
            <person name="Ezawa T."/>
            <person name="Yamaguchi K."/>
            <person name="Bino T."/>
            <person name="Nishimoto Y."/>
            <person name="Shigenobu S."/>
            <person name="Kawaguchi M."/>
        </authorList>
    </citation>
    <scope>NUCLEOTIDE SEQUENCE</scope>
    <source>
        <strain evidence="2">HR1</strain>
    </source>
</reference>
<dbReference type="GO" id="GO:0004674">
    <property type="term" value="F:protein serine/threonine kinase activity"/>
    <property type="evidence" value="ECO:0007669"/>
    <property type="project" value="TreeGrafter"/>
</dbReference>
<dbReference type="Gene3D" id="1.10.510.10">
    <property type="entry name" value="Transferase(Phosphotransferase) domain 1"/>
    <property type="match status" value="1"/>
</dbReference>
<dbReference type="InterPro" id="IPR000719">
    <property type="entry name" value="Prot_kinase_dom"/>
</dbReference>
<gene>
    <name evidence="2" type="ORF">RCL2_002626800</name>
</gene>
<sequence>MKKIQSKKGSLCHTRKISHSRINTRKEPMKYLRKPNFVIIKSLKIEKEETIISKSISIVVLKFLGYFRSFLNMSYNFDKMGDLSYQQGNKFTPKELKDCPECDKPRISFGWCMECETNAMKENFPHWTSGSKEIDELIRYTQLNATQACDYLEWIPFEKFEMVKYIGKGGFSSVYSALWMEGPRWIWDDGAQEWTRAGPMNVALKRLDNSQNISSSYINQIKVYHKCLQSASLAGTFGITKDPTSSYMIVMKYYENGNLYQYLDHCNGILSWRDMIDMLWGIAGGLERIHSERKVHGNLHGGNLLIEDEKVSTDSRIGDVGLHGPCNYDGSRSQIYGILPYIAPEVLRGENYSTASDIYSFGIVMNVLATGKRPWYNRAHDINLAKDICDGKRLEIPEDTPNFYAELMQQCWDNDPEKRPTASYLNEKLGEWIILICDDPNPSQISDENSIAEEKRWKMISKLNNRLTHPEIHPEAYYTSRPLYFPELLNVKCYSNYTMR</sequence>
<dbReference type="PRINTS" id="PR00109">
    <property type="entry name" value="TYRKINASE"/>
</dbReference>
<evidence type="ECO:0000313" key="3">
    <source>
        <dbReference type="Proteomes" id="UP000615446"/>
    </source>
</evidence>